<evidence type="ECO:0000256" key="6">
    <source>
        <dbReference type="RuleBase" id="RU362030"/>
    </source>
</evidence>
<keyword evidence="9" id="KW-1185">Reference proteome</keyword>
<comment type="function">
    <text evidence="1 6">Exhibits S-adenosyl-L-methionine-dependent methyltransferase activity.</text>
</comment>
<accession>A0A7I7PEC4</accession>
<dbReference type="RefSeq" id="WP_232070203.1">
    <property type="nucleotide sequence ID" value="NZ_AP022583.1"/>
</dbReference>
<dbReference type="PANTHER" id="PTHR43619">
    <property type="entry name" value="S-ADENOSYL-L-METHIONINE-DEPENDENT METHYLTRANSFERASE YKTD-RELATED"/>
    <property type="match status" value="1"/>
</dbReference>
<dbReference type="Proteomes" id="UP000192374">
    <property type="component" value="Unassembled WGS sequence"/>
</dbReference>
<dbReference type="Pfam" id="PF04072">
    <property type="entry name" value="LCM"/>
    <property type="match status" value="1"/>
</dbReference>
<dbReference type="EC" id="2.1.1.-" evidence="6"/>
<keyword evidence="5 6" id="KW-0949">S-adenosyl-L-methionine</keyword>
<dbReference type="KEGG" id="mnv:MNVI_22300"/>
<reference evidence="7" key="3">
    <citation type="submission" date="2020-02" db="EMBL/GenBank/DDBJ databases">
        <authorList>
            <person name="Matsumoto Y."/>
            <person name="Motooka D."/>
            <person name="Nakamura S."/>
        </authorList>
    </citation>
    <scope>NUCLEOTIDE SEQUENCE</scope>
    <source>
        <strain evidence="7">JCM 16367</strain>
    </source>
</reference>
<evidence type="ECO:0000313" key="10">
    <source>
        <dbReference type="Proteomes" id="UP000466894"/>
    </source>
</evidence>
<dbReference type="Proteomes" id="UP000466894">
    <property type="component" value="Chromosome"/>
</dbReference>
<evidence type="ECO:0000256" key="1">
    <source>
        <dbReference type="ARBA" id="ARBA00003907"/>
    </source>
</evidence>
<dbReference type="GO" id="GO:0008168">
    <property type="term" value="F:methyltransferase activity"/>
    <property type="evidence" value="ECO:0007669"/>
    <property type="project" value="UniProtKB-UniRule"/>
</dbReference>
<proteinExistence type="inferred from homology"/>
<keyword evidence="3 6" id="KW-0489">Methyltransferase</keyword>
<evidence type="ECO:0000256" key="3">
    <source>
        <dbReference type="ARBA" id="ARBA00022603"/>
    </source>
</evidence>
<evidence type="ECO:0000256" key="2">
    <source>
        <dbReference type="ARBA" id="ARBA00008138"/>
    </source>
</evidence>
<dbReference type="EMBL" id="MVIC01000017">
    <property type="protein sequence ID" value="ORB14473.1"/>
    <property type="molecule type" value="Genomic_DNA"/>
</dbReference>
<keyword evidence="4" id="KW-0808">Transferase</keyword>
<dbReference type="SUPFAM" id="SSF53335">
    <property type="entry name" value="S-adenosyl-L-methionine-dependent methyltransferases"/>
    <property type="match status" value="1"/>
</dbReference>
<evidence type="ECO:0000313" key="8">
    <source>
        <dbReference type="EMBL" id="ORB14473.1"/>
    </source>
</evidence>
<dbReference type="AlphaFoldDB" id="A0A7I7PEC4"/>
<dbReference type="InterPro" id="IPR011610">
    <property type="entry name" value="SAM_mthyl_Trfase_ML2640-like"/>
</dbReference>
<dbReference type="InterPro" id="IPR029063">
    <property type="entry name" value="SAM-dependent_MTases_sf"/>
</dbReference>
<gene>
    <name evidence="8" type="ORF">BST37_11255</name>
    <name evidence="7" type="ORF">MNVI_22300</name>
</gene>
<evidence type="ECO:0000256" key="4">
    <source>
        <dbReference type="ARBA" id="ARBA00022679"/>
    </source>
</evidence>
<dbReference type="Gene3D" id="3.40.50.150">
    <property type="entry name" value="Vaccinia Virus protein VP39"/>
    <property type="match status" value="1"/>
</dbReference>
<sequence>MAERLRAIGGYAAARIKWFDEYFIAGANGIQQVVVLGAGLDTRAWGLPWVDGTVVYEIDQPKVLRFKSDTLSRRGSQPAVDYLAVPVDLRQDWPKTLRGVGFDPSAATAWCAEGLIPYLSAADQDLLFERVAGHSAPGRRLAVDTFSASFFDPEYLKRRSEKMRRLREASEANMSPAQDLWFIEGRLAVLTPRAGTPPSP</sequence>
<comment type="similarity">
    <text evidence="2 6">Belongs to the UPF0677 family.</text>
</comment>
<dbReference type="InterPro" id="IPR007213">
    <property type="entry name" value="Ppm1/Ppm2/Tcmp"/>
</dbReference>
<dbReference type="PANTHER" id="PTHR43619:SF2">
    <property type="entry name" value="S-ADENOSYL-L-METHIONINE-DEPENDENT METHYLTRANSFERASES SUPERFAMILY PROTEIN"/>
    <property type="match status" value="1"/>
</dbReference>
<dbReference type="EMBL" id="AP022583">
    <property type="protein sequence ID" value="BBY06912.1"/>
    <property type="molecule type" value="Genomic_DNA"/>
</dbReference>
<evidence type="ECO:0000313" key="7">
    <source>
        <dbReference type="EMBL" id="BBY06912.1"/>
    </source>
</evidence>
<protein>
    <recommendedName>
        <fullName evidence="6">S-adenosyl-L-methionine-dependent methyltransferase</fullName>
        <ecNumber evidence="6">2.1.1.-</ecNumber>
    </recommendedName>
</protein>
<name>A0A7I7PEC4_9MYCO</name>
<reference evidence="8 9" key="1">
    <citation type="submission" date="2017-02" db="EMBL/GenBank/DDBJ databases">
        <title>The new phylogeny of genus Mycobacterium.</title>
        <authorList>
            <person name="Tortoli E."/>
            <person name="Trovato A."/>
            <person name="Cirillo D.M."/>
        </authorList>
    </citation>
    <scope>NUCLEOTIDE SEQUENCE [LARGE SCALE GENOMIC DNA]</scope>
    <source>
        <strain evidence="8 9">DSM 45145</strain>
    </source>
</reference>
<dbReference type="NCBIfam" id="TIGR00027">
    <property type="entry name" value="mthyl_TIGR00027"/>
    <property type="match status" value="1"/>
</dbReference>
<reference evidence="7 10" key="2">
    <citation type="journal article" date="2019" name="Emerg. Microbes Infect.">
        <title>Comprehensive subspecies identification of 175 nontuberculous mycobacteria species based on 7547 genomic profiles.</title>
        <authorList>
            <person name="Matsumoto Y."/>
            <person name="Kinjo T."/>
            <person name="Motooka D."/>
            <person name="Nabeya D."/>
            <person name="Jung N."/>
            <person name="Uechi K."/>
            <person name="Horii T."/>
            <person name="Iida T."/>
            <person name="Fujita J."/>
            <person name="Nakamura S."/>
        </authorList>
    </citation>
    <scope>NUCLEOTIDE SEQUENCE [LARGE SCALE GENOMIC DNA]</scope>
    <source>
        <strain evidence="7 10">JCM 16367</strain>
    </source>
</reference>
<dbReference type="GO" id="GO:0032259">
    <property type="term" value="P:methylation"/>
    <property type="evidence" value="ECO:0007669"/>
    <property type="project" value="UniProtKB-KW"/>
</dbReference>
<evidence type="ECO:0000313" key="9">
    <source>
        <dbReference type="Proteomes" id="UP000192374"/>
    </source>
</evidence>
<organism evidence="7 10">
    <name type="scientific">Mycobacterium noviomagense</name>
    <dbReference type="NCBI Taxonomy" id="459858"/>
    <lineage>
        <taxon>Bacteria</taxon>
        <taxon>Bacillati</taxon>
        <taxon>Actinomycetota</taxon>
        <taxon>Actinomycetes</taxon>
        <taxon>Mycobacteriales</taxon>
        <taxon>Mycobacteriaceae</taxon>
        <taxon>Mycobacterium</taxon>
    </lineage>
</organism>
<evidence type="ECO:0000256" key="5">
    <source>
        <dbReference type="ARBA" id="ARBA00022691"/>
    </source>
</evidence>